<dbReference type="Proteomes" id="UP001146120">
    <property type="component" value="Unassembled WGS sequence"/>
</dbReference>
<keyword evidence="2" id="KW-0865">Zymogen</keyword>
<protein>
    <recommendedName>
        <fullName evidence="4">Peptidase C1A papain C-terminal domain-containing protein</fullName>
    </recommendedName>
</protein>
<evidence type="ECO:0000256" key="1">
    <source>
        <dbReference type="ARBA" id="ARBA00008455"/>
    </source>
</evidence>
<proteinExistence type="inferred from homology"/>
<dbReference type="InterPro" id="IPR000169">
    <property type="entry name" value="Pept_cys_AS"/>
</dbReference>
<feature type="signal peptide" evidence="3">
    <location>
        <begin position="1"/>
        <end position="18"/>
    </location>
</feature>
<gene>
    <name evidence="5" type="ORF">N0F65_012511</name>
</gene>
<sequence>MRTILSTAAFVAVLSTSAFHPEAKPLHAGLNYRRYLEERNQTLERFERWRESAAGKQAFDLKLIPVMESRSADAVEDQLQRFAMTEQSIEKLRALNPEANFSTDSPFTIMTDEEFKDYVAEGWATSEAPMVEHKFEADRDGETVVDWSQTGCVGRVKGQGKCGSCWAFGTIAAVEAGYCLRNNRQLVHFADQQVTSCTENGCKGGFPQNSLSYIMRNGLCTEDVYPYRQCRRTNLNIRQVVRVPQSEQALENAVRGRPVAVGLAAGNSAWKQYQSGVLSTCTSTQLDHVVLVYG</sequence>
<dbReference type="AlphaFoldDB" id="A0AAV2YHF1"/>
<dbReference type="GO" id="GO:0008234">
    <property type="term" value="F:cysteine-type peptidase activity"/>
    <property type="evidence" value="ECO:0007669"/>
    <property type="project" value="InterPro"/>
</dbReference>
<keyword evidence="6" id="KW-1185">Reference proteome</keyword>
<dbReference type="Pfam" id="PF00112">
    <property type="entry name" value="Peptidase_C1"/>
    <property type="match status" value="1"/>
</dbReference>
<dbReference type="InterPro" id="IPR038765">
    <property type="entry name" value="Papain-like_cys_pep_sf"/>
</dbReference>
<feature type="domain" description="Peptidase C1A papain C-terminal" evidence="4">
    <location>
        <begin position="141"/>
        <end position="294"/>
    </location>
</feature>
<reference evidence="5" key="2">
    <citation type="journal article" date="2023" name="Microbiol Resour">
        <title>Decontamination and Annotation of the Draft Genome Sequence of the Oomycete Lagenidium giganteum ARSEF 373.</title>
        <authorList>
            <person name="Morgan W.R."/>
            <person name="Tartar A."/>
        </authorList>
    </citation>
    <scope>NUCLEOTIDE SEQUENCE</scope>
    <source>
        <strain evidence="5">ARSEF 373</strain>
    </source>
</reference>
<evidence type="ECO:0000313" key="5">
    <source>
        <dbReference type="EMBL" id="DAZ92728.1"/>
    </source>
</evidence>
<dbReference type="InterPro" id="IPR013128">
    <property type="entry name" value="Peptidase_C1A"/>
</dbReference>
<dbReference type="CDD" id="cd02248">
    <property type="entry name" value="Peptidase_C1A"/>
    <property type="match status" value="1"/>
</dbReference>
<dbReference type="SMART" id="SM00645">
    <property type="entry name" value="Pept_C1"/>
    <property type="match status" value="1"/>
</dbReference>
<dbReference type="Gene3D" id="3.90.70.10">
    <property type="entry name" value="Cysteine proteinases"/>
    <property type="match status" value="1"/>
</dbReference>
<organism evidence="5 6">
    <name type="scientific">Lagenidium giganteum</name>
    <dbReference type="NCBI Taxonomy" id="4803"/>
    <lineage>
        <taxon>Eukaryota</taxon>
        <taxon>Sar</taxon>
        <taxon>Stramenopiles</taxon>
        <taxon>Oomycota</taxon>
        <taxon>Peronosporomycetes</taxon>
        <taxon>Pythiales</taxon>
        <taxon>Pythiaceae</taxon>
    </lineage>
</organism>
<evidence type="ECO:0000259" key="4">
    <source>
        <dbReference type="SMART" id="SM00645"/>
    </source>
</evidence>
<dbReference type="InterPro" id="IPR000668">
    <property type="entry name" value="Peptidase_C1A_C"/>
</dbReference>
<comment type="caution">
    <text evidence="5">The sequence shown here is derived from an EMBL/GenBank/DDBJ whole genome shotgun (WGS) entry which is preliminary data.</text>
</comment>
<evidence type="ECO:0000256" key="2">
    <source>
        <dbReference type="ARBA" id="ARBA00023145"/>
    </source>
</evidence>
<evidence type="ECO:0000313" key="6">
    <source>
        <dbReference type="Proteomes" id="UP001146120"/>
    </source>
</evidence>
<dbReference type="GO" id="GO:0006508">
    <property type="term" value="P:proteolysis"/>
    <property type="evidence" value="ECO:0007669"/>
    <property type="project" value="InterPro"/>
</dbReference>
<accession>A0AAV2YHF1</accession>
<feature type="non-terminal residue" evidence="5">
    <location>
        <position position="294"/>
    </location>
</feature>
<dbReference type="PROSITE" id="PS00139">
    <property type="entry name" value="THIOL_PROTEASE_CYS"/>
    <property type="match status" value="1"/>
</dbReference>
<dbReference type="EMBL" id="DAKRPA010000393">
    <property type="protein sequence ID" value="DAZ92728.1"/>
    <property type="molecule type" value="Genomic_DNA"/>
</dbReference>
<comment type="similarity">
    <text evidence="1">Belongs to the peptidase C1 family.</text>
</comment>
<reference evidence="5" key="1">
    <citation type="submission" date="2022-11" db="EMBL/GenBank/DDBJ databases">
        <authorList>
            <person name="Morgan W.R."/>
            <person name="Tartar A."/>
        </authorList>
    </citation>
    <scope>NUCLEOTIDE SEQUENCE</scope>
    <source>
        <strain evidence="5">ARSEF 373</strain>
    </source>
</reference>
<dbReference type="PANTHER" id="PTHR12411">
    <property type="entry name" value="CYSTEINE PROTEASE FAMILY C1-RELATED"/>
    <property type="match status" value="1"/>
</dbReference>
<evidence type="ECO:0000256" key="3">
    <source>
        <dbReference type="SAM" id="SignalP"/>
    </source>
</evidence>
<dbReference type="SUPFAM" id="SSF54001">
    <property type="entry name" value="Cysteine proteinases"/>
    <property type="match status" value="1"/>
</dbReference>
<name>A0AAV2YHF1_9STRA</name>
<dbReference type="InterPro" id="IPR039417">
    <property type="entry name" value="Peptidase_C1A_papain-like"/>
</dbReference>
<keyword evidence="3" id="KW-0732">Signal</keyword>
<feature type="chain" id="PRO_5043685445" description="Peptidase C1A papain C-terminal domain-containing protein" evidence="3">
    <location>
        <begin position="19"/>
        <end position="294"/>
    </location>
</feature>